<dbReference type="PANTHER" id="PTHR28208">
    <property type="entry name" value="PHOSPHATIDATE PHOSPHATASE APP1"/>
    <property type="match status" value="1"/>
</dbReference>
<sequence>MQLWKNKLVRLVRHIDNGADAVKDLLRQRLGTTDPLHIVPYRTYGTARKIYVKGRVLENRKTASGTKEDSLLTNLLNMYKRFESDEVAGATVSIGLQGKQHKVVTDREGYFVFDLNPDEPVLAEALYHTLPLQLVAAPYPFEVVTANAEIMIPPADAEYGIISDIDDTVIRTGATSFLAMGKTVLLANARTRLPYPGVSEFYKALQLGRNGKRNNPFFYVSSSPWNLYDLLVDFLDHNEIPEGPLLLRDFGIQSESFTSGDYLGHKFKEIAQILDTYPHLNFVLVGDSGEQDPPIYLEVVKHYPGRILAIYIRDVAIPEKHRIAQDVAAQLKPLGVEMILTEHSVQAAEHAAASGLIFSEKIPAIEQDKQEDEGVQEGKDIMA</sequence>
<dbReference type="AlphaFoldDB" id="A0A1M4TGS2"/>
<dbReference type="GO" id="GO:0008195">
    <property type="term" value="F:phosphatidate phosphatase activity"/>
    <property type="evidence" value="ECO:0007669"/>
    <property type="project" value="InterPro"/>
</dbReference>
<reference evidence="2 3" key="1">
    <citation type="submission" date="2016-11" db="EMBL/GenBank/DDBJ databases">
        <authorList>
            <person name="Jaros S."/>
            <person name="Januszkiewicz K."/>
            <person name="Wedrychowicz H."/>
        </authorList>
    </citation>
    <scope>NUCLEOTIDE SEQUENCE [LARGE SCALE GENOMIC DNA]</scope>
    <source>
        <strain evidence="2 3">DSM 26897</strain>
    </source>
</reference>
<dbReference type="Proteomes" id="UP000184368">
    <property type="component" value="Unassembled WGS sequence"/>
</dbReference>
<name>A0A1M4TGS2_9BACT</name>
<protein>
    <submittedName>
        <fullName evidence="2">Phosphatidate phosphatase APP1</fullName>
    </submittedName>
</protein>
<dbReference type="Pfam" id="PF09949">
    <property type="entry name" value="APP1_cat"/>
    <property type="match status" value="1"/>
</dbReference>
<organism evidence="2 3">
    <name type="scientific">Cnuella takakiae</name>
    <dbReference type="NCBI Taxonomy" id="1302690"/>
    <lineage>
        <taxon>Bacteria</taxon>
        <taxon>Pseudomonadati</taxon>
        <taxon>Bacteroidota</taxon>
        <taxon>Chitinophagia</taxon>
        <taxon>Chitinophagales</taxon>
        <taxon>Chitinophagaceae</taxon>
        <taxon>Cnuella</taxon>
    </lineage>
</organism>
<dbReference type="InterPro" id="IPR052935">
    <property type="entry name" value="Mg2+_PAP"/>
</dbReference>
<dbReference type="EMBL" id="FQUO01000001">
    <property type="protein sequence ID" value="SHE43595.1"/>
    <property type="molecule type" value="Genomic_DNA"/>
</dbReference>
<dbReference type="STRING" id="1302690.BUE76_01595"/>
<gene>
    <name evidence="2" type="ORF">SAMN05444008_101407</name>
</gene>
<proteinExistence type="predicted"/>
<dbReference type="PANTHER" id="PTHR28208:SF3">
    <property type="entry name" value="PHOSPHATIDATE PHOSPHATASE APP1"/>
    <property type="match status" value="1"/>
</dbReference>
<feature type="domain" description="Phosphatidate phosphatase APP1 catalytic" evidence="1">
    <location>
        <begin position="159"/>
        <end position="314"/>
    </location>
</feature>
<accession>A0A1M4TGS2</accession>
<evidence type="ECO:0000259" key="1">
    <source>
        <dbReference type="Pfam" id="PF09949"/>
    </source>
</evidence>
<evidence type="ECO:0000313" key="3">
    <source>
        <dbReference type="Proteomes" id="UP000184368"/>
    </source>
</evidence>
<dbReference type="OrthoDB" id="9789875at2"/>
<keyword evidence="3" id="KW-1185">Reference proteome</keyword>
<dbReference type="InterPro" id="IPR019236">
    <property type="entry name" value="APP1_cat"/>
</dbReference>
<dbReference type="RefSeq" id="WP_073039401.1">
    <property type="nucleotide sequence ID" value="NZ_FQUO01000001.1"/>
</dbReference>
<evidence type="ECO:0000313" key="2">
    <source>
        <dbReference type="EMBL" id="SHE43595.1"/>
    </source>
</evidence>